<evidence type="ECO:0000259" key="3">
    <source>
        <dbReference type="PROSITE" id="PS50102"/>
    </source>
</evidence>
<dbReference type="GO" id="GO:0000398">
    <property type="term" value="P:mRNA splicing, via spliceosome"/>
    <property type="evidence" value="ECO:0007669"/>
    <property type="project" value="InterPro"/>
</dbReference>
<reference evidence="4 5" key="1">
    <citation type="submission" date="2023-10" db="EMBL/GenBank/DDBJ databases">
        <title>Comparative genomics analysis reveals potential genetic determinants of host preference in Cryptosporidium xiaoi.</title>
        <authorList>
            <person name="Xiao L."/>
            <person name="Li J."/>
        </authorList>
    </citation>
    <scope>NUCLEOTIDE SEQUENCE [LARGE SCALE GENOMIC DNA]</scope>
    <source>
        <strain evidence="4 5">52996</strain>
    </source>
</reference>
<keyword evidence="1 2" id="KW-0694">RNA-binding</keyword>
<evidence type="ECO:0000256" key="2">
    <source>
        <dbReference type="PROSITE-ProRule" id="PRU00176"/>
    </source>
</evidence>
<dbReference type="SMART" id="SM00360">
    <property type="entry name" value="RRM"/>
    <property type="match status" value="1"/>
</dbReference>
<name>A0AAV9XZT2_9CRYT</name>
<gene>
    <name evidence="4" type="ORF">RS030_243566</name>
</gene>
<dbReference type="GO" id="GO:0071013">
    <property type="term" value="C:catalytic step 2 spliceosome"/>
    <property type="evidence" value="ECO:0007669"/>
    <property type="project" value="TreeGrafter"/>
</dbReference>
<sequence length="225" mass="25772">MSRNVNENRQFDLYRNKRKKKSTISKINEKVVDYESSNGVNYTSWHDEYKNSSYIYIGGLDLGLTEGDIVTVFSQWGEPIDVNLIRDAKTGLSKGYCFLCYEDQRSTVLAVDNANDMKLLDKTIKVDHVKDYRPKTNNNSNYKLSGPEGGGIGIYGITQDVRNKYNKELEALKEINLGNLNVESNIKYKINNFNDQSESTNNKLLKKSHFICKKRVKSLSRSLSQ</sequence>
<evidence type="ECO:0000313" key="5">
    <source>
        <dbReference type="Proteomes" id="UP001311799"/>
    </source>
</evidence>
<protein>
    <recommendedName>
        <fullName evidence="3">RRM domain-containing protein</fullName>
    </recommendedName>
</protein>
<dbReference type="GO" id="GO:0071011">
    <property type="term" value="C:precatalytic spliceosome"/>
    <property type="evidence" value="ECO:0007669"/>
    <property type="project" value="TreeGrafter"/>
</dbReference>
<dbReference type="PROSITE" id="PS50102">
    <property type="entry name" value="RRM"/>
    <property type="match status" value="1"/>
</dbReference>
<dbReference type="EMBL" id="JAWDEY010000016">
    <property type="protein sequence ID" value="KAK6589040.1"/>
    <property type="molecule type" value="Genomic_DNA"/>
</dbReference>
<dbReference type="PANTHER" id="PTHR45880:SF1">
    <property type="entry name" value="RNA-BINDING MOTIF PROTEIN, X-LINKED 2"/>
    <property type="match status" value="1"/>
</dbReference>
<dbReference type="PANTHER" id="PTHR45880">
    <property type="entry name" value="RNA-BINDING MOTIF PROTEIN, X-LINKED 2"/>
    <property type="match status" value="1"/>
</dbReference>
<keyword evidence="5" id="KW-1185">Reference proteome</keyword>
<organism evidence="4 5">
    <name type="scientific">Cryptosporidium xiaoi</name>
    <dbReference type="NCBI Taxonomy" id="659607"/>
    <lineage>
        <taxon>Eukaryota</taxon>
        <taxon>Sar</taxon>
        <taxon>Alveolata</taxon>
        <taxon>Apicomplexa</taxon>
        <taxon>Conoidasida</taxon>
        <taxon>Coccidia</taxon>
        <taxon>Eucoccidiorida</taxon>
        <taxon>Eimeriorina</taxon>
        <taxon>Cryptosporidiidae</taxon>
        <taxon>Cryptosporidium</taxon>
    </lineage>
</organism>
<evidence type="ECO:0000313" key="4">
    <source>
        <dbReference type="EMBL" id="KAK6589040.1"/>
    </source>
</evidence>
<dbReference type="InterPro" id="IPR000504">
    <property type="entry name" value="RRM_dom"/>
</dbReference>
<dbReference type="InterPro" id="IPR045844">
    <property type="entry name" value="RRM_Ist3-like"/>
</dbReference>
<dbReference type="GO" id="GO:0003723">
    <property type="term" value="F:RNA binding"/>
    <property type="evidence" value="ECO:0007669"/>
    <property type="project" value="UniProtKB-UniRule"/>
</dbReference>
<evidence type="ECO:0000256" key="1">
    <source>
        <dbReference type="ARBA" id="ARBA00022884"/>
    </source>
</evidence>
<accession>A0AAV9XZT2</accession>
<feature type="domain" description="RRM" evidence="3">
    <location>
        <begin position="53"/>
        <end position="131"/>
    </location>
</feature>
<dbReference type="InterPro" id="IPR035979">
    <property type="entry name" value="RBD_domain_sf"/>
</dbReference>
<dbReference type="SUPFAM" id="SSF54928">
    <property type="entry name" value="RNA-binding domain, RBD"/>
    <property type="match status" value="1"/>
</dbReference>
<comment type="caution">
    <text evidence="4">The sequence shown here is derived from an EMBL/GenBank/DDBJ whole genome shotgun (WGS) entry which is preliminary data.</text>
</comment>
<dbReference type="InterPro" id="IPR051847">
    <property type="entry name" value="RNA_proc/Spliceosome_comp"/>
</dbReference>
<dbReference type="Proteomes" id="UP001311799">
    <property type="component" value="Unassembled WGS sequence"/>
</dbReference>
<dbReference type="InterPro" id="IPR012677">
    <property type="entry name" value="Nucleotide-bd_a/b_plait_sf"/>
</dbReference>
<dbReference type="Gene3D" id="3.30.70.330">
    <property type="match status" value="1"/>
</dbReference>
<dbReference type="CDD" id="cd12411">
    <property type="entry name" value="RRM_ist3_like"/>
    <property type="match status" value="1"/>
</dbReference>
<dbReference type="AlphaFoldDB" id="A0AAV9XZT2"/>
<proteinExistence type="predicted"/>
<dbReference type="Pfam" id="PF00076">
    <property type="entry name" value="RRM_1"/>
    <property type="match status" value="1"/>
</dbReference>
<dbReference type="GO" id="GO:0005686">
    <property type="term" value="C:U2 snRNP"/>
    <property type="evidence" value="ECO:0007669"/>
    <property type="project" value="TreeGrafter"/>
</dbReference>